<dbReference type="RefSeq" id="WP_094831952.1">
    <property type="nucleotide sequence ID" value="NZ_NEVR01000003.1"/>
</dbReference>
<protein>
    <submittedName>
        <fullName evidence="2">Antitoxin</fullName>
    </submittedName>
</protein>
<evidence type="ECO:0000313" key="2">
    <source>
        <dbReference type="EMBL" id="OZI63877.1"/>
    </source>
</evidence>
<comment type="caution">
    <text evidence="2">The sequence shown here is derived from an EMBL/GenBank/DDBJ whole genome shotgun (WGS) entry which is preliminary data.</text>
</comment>
<accession>A0ABX4EXR2</accession>
<dbReference type="InterPro" id="IPR033788">
    <property type="entry name" value="VbhA-like"/>
</dbReference>
<gene>
    <name evidence="2" type="ORF">CAL27_14865</name>
</gene>
<evidence type="ECO:0000259" key="1">
    <source>
        <dbReference type="Pfam" id="PF18495"/>
    </source>
</evidence>
<evidence type="ECO:0000313" key="3">
    <source>
        <dbReference type="Proteomes" id="UP000216354"/>
    </source>
</evidence>
<keyword evidence="3" id="KW-1185">Reference proteome</keyword>
<name>A0ABX4EXR2_9BORD</name>
<proteinExistence type="predicted"/>
<dbReference type="Pfam" id="PF18495">
    <property type="entry name" value="VbhA"/>
    <property type="match status" value="1"/>
</dbReference>
<reference evidence="2 3" key="1">
    <citation type="submission" date="2017-05" db="EMBL/GenBank/DDBJ databases">
        <title>Complete and WGS of Bordetella genogroups.</title>
        <authorList>
            <person name="Spilker T."/>
            <person name="Lipuma J."/>
        </authorList>
    </citation>
    <scope>NUCLEOTIDE SEQUENCE [LARGE SCALE GENOMIC DNA]</scope>
    <source>
        <strain evidence="2 3">AU9795</strain>
    </source>
</reference>
<dbReference type="Gene3D" id="1.10.8.1050">
    <property type="entry name" value="Antitoxin VbhA-like"/>
    <property type="match status" value="1"/>
</dbReference>
<feature type="domain" description="Antitoxin VbhA" evidence="1">
    <location>
        <begin position="10"/>
        <end position="56"/>
    </location>
</feature>
<dbReference type="Proteomes" id="UP000216354">
    <property type="component" value="Unassembled WGS sequence"/>
</dbReference>
<dbReference type="CDD" id="cd11586">
    <property type="entry name" value="VbhA_like"/>
    <property type="match status" value="1"/>
</dbReference>
<sequence>MLNATTIRRRQLAIENAVATQRLEGLEPDVQAIAELRRAAQGELEVADVLQNLRHRISRGEFDEKTG</sequence>
<dbReference type="InterPro" id="IPR043038">
    <property type="entry name" value="VbhA_sf"/>
</dbReference>
<dbReference type="EMBL" id="NEVR01000003">
    <property type="protein sequence ID" value="OZI63877.1"/>
    <property type="molecule type" value="Genomic_DNA"/>
</dbReference>
<dbReference type="InterPro" id="IPR041535">
    <property type="entry name" value="VbhA"/>
</dbReference>
<organism evidence="2 3">
    <name type="scientific">Bordetella genomosp. 1</name>
    <dbReference type="NCBI Taxonomy" id="1395607"/>
    <lineage>
        <taxon>Bacteria</taxon>
        <taxon>Pseudomonadati</taxon>
        <taxon>Pseudomonadota</taxon>
        <taxon>Betaproteobacteria</taxon>
        <taxon>Burkholderiales</taxon>
        <taxon>Alcaligenaceae</taxon>
        <taxon>Bordetella</taxon>
    </lineage>
</organism>